<evidence type="ECO:0000313" key="2">
    <source>
        <dbReference type="Proteomes" id="UP001529510"/>
    </source>
</evidence>
<accession>A0ABD0RIQ7</accession>
<sequence>MNHLNQEVSSLTKELHEMMQFLHTHVTPPHFASSFSPFSSFSCHTPSNCSNVASSTADWPSRLAFNMSAGPCLQPEA</sequence>
<gene>
    <name evidence="1" type="ORF">M9458_006520</name>
</gene>
<protein>
    <submittedName>
        <fullName evidence="1">Uncharacterized protein</fullName>
    </submittedName>
</protein>
<dbReference type="EMBL" id="JAMKFB020000003">
    <property type="protein sequence ID" value="KAL0197980.1"/>
    <property type="molecule type" value="Genomic_DNA"/>
</dbReference>
<dbReference type="Proteomes" id="UP001529510">
    <property type="component" value="Unassembled WGS sequence"/>
</dbReference>
<proteinExistence type="predicted"/>
<evidence type="ECO:0000313" key="1">
    <source>
        <dbReference type="EMBL" id="KAL0197980.1"/>
    </source>
</evidence>
<feature type="non-terminal residue" evidence="1">
    <location>
        <position position="77"/>
    </location>
</feature>
<name>A0ABD0RIQ7_CIRMR</name>
<reference evidence="1 2" key="1">
    <citation type="submission" date="2024-05" db="EMBL/GenBank/DDBJ databases">
        <title>Genome sequencing and assembly of Indian major carp, Cirrhinus mrigala (Hamilton, 1822).</title>
        <authorList>
            <person name="Mohindra V."/>
            <person name="Chowdhury L.M."/>
            <person name="Lal K."/>
            <person name="Jena J.K."/>
        </authorList>
    </citation>
    <scope>NUCLEOTIDE SEQUENCE [LARGE SCALE GENOMIC DNA]</scope>
    <source>
        <strain evidence="1">CM1030</strain>
        <tissue evidence="1">Blood</tissue>
    </source>
</reference>
<organism evidence="1 2">
    <name type="scientific">Cirrhinus mrigala</name>
    <name type="common">Mrigala</name>
    <dbReference type="NCBI Taxonomy" id="683832"/>
    <lineage>
        <taxon>Eukaryota</taxon>
        <taxon>Metazoa</taxon>
        <taxon>Chordata</taxon>
        <taxon>Craniata</taxon>
        <taxon>Vertebrata</taxon>
        <taxon>Euteleostomi</taxon>
        <taxon>Actinopterygii</taxon>
        <taxon>Neopterygii</taxon>
        <taxon>Teleostei</taxon>
        <taxon>Ostariophysi</taxon>
        <taxon>Cypriniformes</taxon>
        <taxon>Cyprinidae</taxon>
        <taxon>Labeoninae</taxon>
        <taxon>Labeonini</taxon>
        <taxon>Cirrhinus</taxon>
    </lineage>
</organism>
<comment type="caution">
    <text evidence="1">The sequence shown here is derived from an EMBL/GenBank/DDBJ whole genome shotgun (WGS) entry which is preliminary data.</text>
</comment>
<keyword evidence="2" id="KW-1185">Reference proteome</keyword>
<dbReference type="AlphaFoldDB" id="A0ABD0RIQ7"/>